<name>A0ABN6Q0A6_NOSCO</name>
<dbReference type="RefSeq" id="WP_251959007.1">
    <property type="nucleotide sequence ID" value="NZ_AP025732.1"/>
</dbReference>
<accession>A0ABN6Q0A6</accession>
<evidence type="ECO:0000259" key="1">
    <source>
        <dbReference type="Pfam" id="PF07693"/>
    </source>
</evidence>
<evidence type="ECO:0000313" key="2">
    <source>
        <dbReference type="EMBL" id="BDI15686.1"/>
    </source>
</evidence>
<dbReference type="Pfam" id="PF07693">
    <property type="entry name" value="KAP_NTPase"/>
    <property type="match status" value="1"/>
</dbReference>
<dbReference type="InterPro" id="IPR027417">
    <property type="entry name" value="P-loop_NTPase"/>
</dbReference>
<proteinExistence type="predicted"/>
<protein>
    <recommendedName>
        <fullName evidence="1">KAP NTPase domain-containing protein</fullName>
    </recommendedName>
</protein>
<dbReference type="Proteomes" id="UP001055453">
    <property type="component" value="Chromosome"/>
</dbReference>
<sequence length="434" mass="50071">MALDPIKFFNACNPSKTLKIENREDQQYYIDFSSVRGGNVIQRLRRTIINQPDESTCQLFTGHIGCGKSTELFRLKNELERQGFHVVYFESSADLDMADVDVSDILLAITRQVSASLEKVNIRLKPSYFVNLFNEIADFLQTPIQPEFEFSLPLGIGKVTAKTKDSPKLRSQLRQYLEPRTSGILEAINEQVLERAKEDLKDQGYKGLVVIVDNLDRVDISPKASGRSQPEYLFIDRGEQLKKLNCHLVYTIPLVLIFSNELSTLTNRFGVKPIILPMVTVKNREGSYNSEGMRLLRQMVLARAFPWLDEAERLSRIYEVFDSDETLDRLCRVSGGHVRNLLVLLYSCLQEDDPPIQQDCLEMVIREYRDDLVSAISDSEWTLLLQVLQQRDNVKGEDEYQILLRSMFLFEYRDMDGRWFDINPAIAESKKFQL</sequence>
<gene>
    <name evidence="2" type="ORF">ANSO36C_14880</name>
</gene>
<dbReference type="Gene3D" id="3.40.50.300">
    <property type="entry name" value="P-loop containing nucleotide triphosphate hydrolases"/>
    <property type="match status" value="1"/>
</dbReference>
<dbReference type="SUPFAM" id="SSF52540">
    <property type="entry name" value="P-loop containing nucleoside triphosphate hydrolases"/>
    <property type="match status" value="1"/>
</dbReference>
<feature type="domain" description="KAP NTPase" evidence="1">
    <location>
        <begin position="48"/>
        <end position="220"/>
    </location>
</feature>
<dbReference type="InterPro" id="IPR011646">
    <property type="entry name" value="KAP_P-loop"/>
</dbReference>
<reference evidence="2" key="1">
    <citation type="submission" date="2022-04" db="EMBL/GenBank/DDBJ databases">
        <title>Complete genome sequence of a cyanobacterium, Nostoc sp. SO-36, isolated in Antarctica.</title>
        <authorList>
            <person name="Kanesaki Y."/>
            <person name="Effendi D."/>
            <person name="Sakamoto T."/>
            <person name="Ohtani S."/>
            <person name="Awai K."/>
        </authorList>
    </citation>
    <scope>NUCLEOTIDE SEQUENCE</scope>
    <source>
        <strain evidence="2">SO-36</strain>
    </source>
</reference>
<organism evidence="2 3">
    <name type="scientific">Nostoc cf. commune SO-36</name>
    <dbReference type="NCBI Taxonomy" id="449208"/>
    <lineage>
        <taxon>Bacteria</taxon>
        <taxon>Bacillati</taxon>
        <taxon>Cyanobacteriota</taxon>
        <taxon>Cyanophyceae</taxon>
        <taxon>Nostocales</taxon>
        <taxon>Nostocaceae</taxon>
        <taxon>Nostoc</taxon>
    </lineage>
</organism>
<dbReference type="EMBL" id="AP025732">
    <property type="protein sequence ID" value="BDI15686.1"/>
    <property type="molecule type" value="Genomic_DNA"/>
</dbReference>
<keyword evidence="3" id="KW-1185">Reference proteome</keyword>
<evidence type="ECO:0000313" key="3">
    <source>
        <dbReference type="Proteomes" id="UP001055453"/>
    </source>
</evidence>